<protein>
    <submittedName>
        <fullName evidence="1">Uncharacterized protein</fullName>
    </submittedName>
</protein>
<gene>
    <name evidence="1" type="ORF">F5148DRAFT_1317821</name>
</gene>
<sequence length="351" mass="40217">LAKATSDENAHLVHRVKELEVEITVWKQALSATRGSQDVTSRREVTFAPPQKSLALCVIDGTRCIFSSTYITQGEEGGRKAGQEIVRIVTDHLANDKSLPGGNVNLSITLYVTKTRSRKDLIIGEYCTGEQFDGFIVGLNETPYLNIVEVNNKKDASKKIEEHLQLFAGLSETVRIFFSGLYRFVVADTDLMVIPGARWKWVGVLVYYSYSRSMRRQEQTNHPAEPQRPIEQRICPPPFSHPLYRRTFFYIKYQSLLIFYRLIAENPPPCNEYYLMESCSREGRCKYSHEYDLTDEQLVTLAKNAKQSPCWFLNNDGECPHGTNCCWGHVCPFGMKCHHLYKDNCRFKGCE</sequence>
<comment type="caution">
    <text evidence="1">The sequence shown here is derived from an EMBL/GenBank/DDBJ whole genome shotgun (WGS) entry which is preliminary data.</text>
</comment>
<organism evidence="1 2">
    <name type="scientific">Russula earlei</name>
    <dbReference type="NCBI Taxonomy" id="71964"/>
    <lineage>
        <taxon>Eukaryota</taxon>
        <taxon>Fungi</taxon>
        <taxon>Dikarya</taxon>
        <taxon>Basidiomycota</taxon>
        <taxon>Agaricomycotina</taxon>
        <taxon>Agaricomycetes</taxon>
        <taxon>Russulales</taxon>
        <taxon>Russulaceae</taxon>
        <taxon>Russula</taxon>
    </lineage>
</organism>
<feature type="non-terminal residue" evidence="1">
    <location>
        <position position="1"/>
    </location>
</feature>
<dbReference type="EMBL" id="JAGFNK010000002">
    <property type="protein sequence ID" value="KAI9513177.1"/>
    <property type="molecule type" value="Genomic_DNA"/>
</dbReference>
<accession>A0ACC0UPZ1</accession>
<proteinExistence type="predicted"/>
<evidence type="ECO:0000313" key="1">
    <source>
        <dbReference type="EMBL" id="KAI9513177.1"/>
    </source>
</evidence>
<dbReference type="Proteomes" id="UP001207468">
    <property type="component" value="Unassembled WGS sequence"/>
</dbReference>
<keyword evidence="2" id="KW-1185">Reference proteome</keyword>
<reference evidence="1" key="1">
    <citation type="submission" date="2021-03" db="EMBL/GenBank/DDBJ databases">
        <title>Evolutionary priming and transition to the ectomycorrhizal habit in an iconic lineage of mushroom-forming fungi: is preadaptation a requirement?</title>
        <authorList>
            <consortium name="DOE Joint Genome Institute"/>
            <person name="Looney B.P."/>
            <person name="Miyauchi S."/>
            <person name="Morin E."/>
            <person name="Drula E."/>
            <person name="Courty P.E."/>
            <person name="Chicoki N."/>
            <person name="Fauchery L."/>
            <person name="Kohler A."/>
            <person name="Kuo A."/>
            <person name="LaButti K."/>
            <person name="Pangilinan J."/>
            <person name="Lipzen A."/>
            <person name="Riley R."/>
            <person name="Andreopoulos W."/>
            <person name="He G."/>
            <person name="Johnson J."/>
            <person name="Barry K.W."/>
            <person name="Grigoriev I.V."/>
            <person name="Nagy L."/>
            <person name="Hibbett D."/>
            <person name="Henrissat B."/>
            <person name="Matheny P.B."/>
            <person name="Labbe J."/>
            <person name="Martin A.F."/>
        </authorList>
    </citation>
    <scope>NUCLEOTIDE SEQUENCE</scope>
    <source>
        <strain evidence="1">BPL698</strain>
    </source>
</reference>
<evidence type="ECO:0000313" key="2">
    <source>
        <dbReference type="Proteomes" id="UP001207468"/>
    </source>
</evidence>
<name>A0ACC0UPZ1_9AGAM</name>